<dbReference type="PANTHER" id="PTHR43261:SF6">
    <property type="entry name" value="ELONGATION FACTOR G-LIKE PROTEIN"/>
    <property type="match status" value="1"/>
</dbReference>
<dbReference type="InterPro" id="IPR005517">
    <property type="entry name" value="Transl_elong_EFG/EF2_IV"/>
</dbReference>
<dbReference type="InterPro" id="IPR004540">
    <property type="entry name" value="Transl_elong_EFG/EF2"/>
</dbReference>
<dbReference type="InterPro" id="IPR020568">
    <property type="entry name" value="Ribosomal_Su5_D2-typ_SF"/>
</dbReference>
<dbReference type="CDD" id="cd04088">
    <property type="entry name" value="EFG_mtEFG_II"/>
    <property type="match status" value="1"/>
</dbReference>
<dbReference type="InterPro" id="IPR009000">
    <property type="entry name" value="Transl_B-barrel_sf"/>
</dbReference>
<dbReference type="CDD" id="cd03713">
    <property type="entry name" value="EFG_mtEFG_C"/>
    <property type="match status" value="1"/>
</dbReference>
<dbReference type="SMART" id="SM00889">
    <property type="entry name" value="EFG_IV"/>
    <property type="match status" value="1"/>
</dbReference>
<dbReference type="Pfam" id="PF00009">
    <property type="entry name" value="GTP_EFTU"/>
    <property type="match status" value="1"/>
</dbReference>
<dbReference type="Gene3D" id="3.30.70.240">
    <property type="match status" value="1"/>
</dbReference>
<reference evidence="7 8" key="1">
    <citation type="submission" date="2016-11" db="EMBL/GenBank/DDBJ databases">
        <authorList>
            <person name="Jaros S."/>
            <person name="Januszkiewicz K."/>
            <person name="Wedrychowicz H."/>
        </authorList>
    </citation>
    <scope>NUCLEOTIDE SEQUENCE [LARGE SCALE GENOMIC DNA]</scope>
    <source>
        <strain evidence="7 8">DSM 14501</strain>
    </source>
</reference>
<dbReference type="InterPro" id="IPR009022">
    <property type="entry name" value="EFG_III"/>
</dbReference>
<keyword evidence="4" id="KW-0342">GTP-binding</keyword>
<dbReference type="Pfam" id="PF14492">
    <property type="entry name" value="EFG_III"/>
    <property type="match status" value="1"/>
</dbReference>
<dbReference type="EMBL" id="FRAJ01000020">
    <property type="protein sequence ID" value="SHK47635.1"/>
    <property type="molecule type" value="Genomic_DNA"/>
</dbReference>
<evidence type="ECO:0000256" key="1">
    <source>
        <dbReference type="ARBA" id="ARBA00005870"/>
    </source>
</evidence>
<dbReference type="SUPFAM" id="SSF54980">
    <property type="entry name" value="EF-G C-terminal domain-like"/>
    <property type="match status" value="2"/>
</dbReference>
<keyword evidence="8" id="KW-1185">Reference proteome</keyword>
<gene>
    <name evidence="7" type="ORF">SAMN02745883_02139</name>
</gene>
<dbReference type="InterPro" id="IPR014721">
    <property type="entry name" value="Ribsml_uS5_D2-typ_fold_subgr"/>
</dbReference>
<dbReference type="GO" id="GO:0003924">
    <property type="term" value="F:GTPase activity"/>
    <property type="evidence" value="ECO:0007669"/>
    <property type="project" value="InterPro"/>
</dbReference>
<dbReference type="Pfam" id="PF22042">
    <property type="entry name" value="EF-G_D2"/>
    <property type="match status" value="1"/>
</dbReference>
<sequence>MKNYKVNEIRNVALLGHGGSGKTTLIESMLYTTKVIKRIGKIEEGNTVSDFDKEEIARQFSIGTSVIPIEWNNSKYNILDAPGYFDFQGEVISALRVAGGAIIMLDATSGVEVGTEKAWKYTEERKMPKIIFINKIDKENVNFEKLINELRDKFGKKIAPFAVPMRQGPDFKGFVNVVDMIGREYNGKECVNVDIPDYMKDKIGPIREMLIESVAESDEKLLEKYFEGEQFTTEEIHEGLRKGVLAGDVVPVLVGSTVNNIGIHTLLDMIYDYMPTPKDMHENGYEGINPNNEEKVVRQVAEEEPFSALVFKTIVDPFVGKISLFKVYSGKIKKDMEVYNPNKDSVEKIGNLFMLRGKNQIECKEIGAGDIGATAKLQYTSTGDTLCDKNSPIQYEGIKFPQPCLFMAVEPKSREDEEKISASLHKLTEEDPTFVVERNHETKQLLIGGQGTMQLSVIINKLKNNFGVEVDLIDPKIAYRETIKGTSTVQGKHKKQSGGAGQYGDVHIRFEPSTEEFEFHEEIFGGAVPKQYIPAVEKGLRESMEKGVLAGFPVVNVKATLFDGSYHSVDSSEMAFKIAASIAFKKGIEKANPVLLEPIMHVEVLVPEEYMGDIMGDMNKRRGRILGMQPQGDGYQLVIAEAPQSEMFKYAPDLRSMTQARGSFTMRFERYEEVPSQLAQKIIEAAKQKNN</sequence>
<protein>
    <recommendedName>
        <fullName evidence="2 5">Elongation factor G</fullName>
    </recommendedName>
</protein>
<comment type="similarity">
    <text evidence="1">Belongs to the TRAFAC class translation factor GTPase superfamily. Classic translation factor GTPase family. EF-G/EF-2 subfamily.</text>
</comment>
<evidence type="ECO:0000259" key="6">
    <source>
        <dbReference type="PROSITE" id="PS51722"/>
    </source>
</evidence>
<dbReference type="InterPro" id="IPR027417">
    <property type="entry name" value="P-loop_NTPase"/>
</dbReference>
<dbReference type="SUPFAM" id="SSF52540">
    <property type="entry name" value="P-loop containing nucleoside triphosphate hydrolases"/>
    <property type="match status" value="1"/>
</dbReference>
<dbReference type="FunFam" id="3.30.230.10:FF:000003">
    <property type="entry name" value="Elongation factor G"/>
    <property type="match status" value="1"/>
</dbReference>
<dbReference type="SMART" id="SM00838">
    <property type="entry name" value="EFG_C"/>
    <property type="match status" value="1"/>
</dbReference>
<name>A0A1M6SSH8_9FIRM</name>
<keyword evidence="7" id="KW-0251">Elongation factor</keyword>
<dbReference type="InterPro" id="IPR000640">
    <property type="entry name" value="EFG_V-like"/>
</dbReference>
<dbReference type="RefSeq" id="WP_072968376.1">
    <property type="nucleotide sequence ID" value="NZ_FRAJ01000020.1"/>
</dbReference>
<dbReference type="GO" id="GO:0032790">
    <property type="term" value="P:ribosome disassembly"/>
    <property type="evidence" value="ECO:0007669"/>
    <property type="project" value="TreeGrafter"/>
</dbReference>
<dbReference type="Pfam" id="PF03764">
    <property type="entry name" value="EFG_IV"/>
    <property type="match status" value="1"/>
</dbReference>
<proteinExistence type="inferred from homology"/>
<dbReference type="SUPFAM" id="SSF54211">
    <property type="entry name" value="Ribosomal protein S5 domain 2-like"/>
    <property type="match status" value="1"/>
</dbReference>
<dbReference type="InterPro" id="IPR047872">
    <property type="entry name" value="EFG_IV"/>
</dbReference>
<dbReference type="InterPro" id="IPR053905">
    <property type="entry name" value="EF-G-like_DII"/>
</dbReference>
<evidence type="ECO:0000256" key="3">
    <source>
        <dbReference type="ARBA" id="ARBA00022741"/>
    </source>
</evidence>
<dbReference type="GO" id="GO:0005525">
    <property type="term" value="F:GTP binding"/>
    <property type="evidence" value="ECO:0007669"/>
    <property type="project" value="UniProtKB-UniRule"/>
</dbReference>
<evidence type="ECO:0000313" key="8">
    <source>
        <dbReference type="Proteomes" id="UP000184082"/>
    </source>
</evidence>
<dbReference type="SUPFAM" id="SSF50447">
    <property type="entry name" value="Translation proteins"/>
    <property type="match status" value="1"/>
</dbReference>
<dbReference type="InterPro" id="IPR035649">
    <property type="entry name" value="EFG_V"/>
</dbReference>
<dbReference type="InterPro" id="IPR005225">
    <property type="entry name" value="Small_GTP-bd"/>
</dbReference>
<dbReference type="CDD" id="cd04170">
    <property type="entry name" value="EF-G_bact"/>
    <property type="match status" value="1"/>
</dbReference>
<dbReference type="AlphaFoldDB" id="A0A1M6SSH8"/>
<dbReference type="Proteomes" id="UP000184082">
    <property type="component" value="Unassembled WGS sequence"/>
</dbReference>
<dbReference type="InterPro" id="IPR035647">
    <property type="entry name" value="EFG_III/V"/>
</dbReference>
<dbReference type="GO" id="GO:0003746">
    <property type="term" value="F:translation elongation factor activity"/>
    <property type="evidence" value="ECO:0007669"/>
    <property type="project" value="UniProtKB-UniRule"/>
</dbReference>
<dbReference type="Gene3D" id="3.40.50.300">
    <property type="entry name" value="P-loop containing nucleotide triphosphate hydrolases"/>
    <property type="match status" value="1"/>
</dbReference>
<dbReference type="PROSITE" id="PS51722">
    <property type="entry name" value="G_TR_2"/>
    <property type="match status" value="1"/>
</dbReference>
<dbReference type="FunFam" id="3.30.70.240:FF:000001">
    <property type="entry name" value="Elongation factor G"/>
    <property type="match status" value="1"/>
</dbReference>
<organism evidence="7 8">
    <name type="scientific">Caminicella sporogenes DSM 14501</name>
    <dbReference type="NCBI Taxonomy" id="1121266"/>
    <lineage>
        <taxon>Bacteria</taxon>
        <taxon>Bacillati</taxon>
        <taxon>Bacillota</taxon>
        <taxon>Clostridia</taxon>
        <taxon>Peptostreptococcales</taxon>
        <taxon>Caminicellaceae</taxon>
        <taxon>Caminicella</taxon>
    </lineage>
</organism>
<dbReference type="NCBIfam" id="NF009891">
    <property type="entry name" value="PRK13351.1-1"/>
    <property type="match status" value="1"/>
</dbReference>
<dbReference type="STRING" id="1121266.SAMN02745883_02139"/>
<evidence type="ECO:0000256" key="5">
    <source>
        <dbReference type="NCBIfam" id="TIGR00484"/>
    </source>
</evidence>
<dbReference type="Gene3D" id="3.30.70.870">
    <property type="entry name" value="Elongation Factor G (Translational Gtpase), domain 3"/>
    <property type="match status" value="1"/>
</dbReference>
<dbReference type="NCBIfam" id="NF009381">
    <property type="entry name" value="PRK12740.1-5"/>
    <property type="match status" value="1"/>
</dbReference>
<keyword evidence="3" id="KW-0547">Nucleotide-binding</keyword>
<dbReference type="NCBIfam" id="NF009379">
    <property type="entry name" value="PRK12740.1-3"/>
    <property type="match status" value="1"/>
</dbReference>
<dbReference type="Gene3D" id="3.30.230.10">
    <property type="match status" value="1"/>
</dbReference>
<feature type="domain" description="Tr-type G" evidence="6">
    <location>
        <begin position="7"/>
        <end position="278"/>
    </location>
</feature>
<dbReference type="FunFam" id="3.40.50.300:FF:001994">
    <property type="entry name" value="Translation elongation factor G"/>
    <property type="match status" value="1"/>
</dbReference>
<keyword evidence="7" id="KW-0648">Protein biosynthesis</keyword>
<evidence type="ECO:0000256" key="2">
    <source>
        <dbReference type="ARBA" id="ARBA00017872"/>
    </source>
</evidence>
<dbReference type="Gene3D" id="2.40.30.10">
    <property type="entry name" value="Translation factors"/>
    <property type="match status" value="1"/>
</dbReference>
<dbReference type="PRINTS" id="PR00315">
    <property type="entry name" value="ELONGATNFCT"/>
</dbReference>
<dbReference type="NCBIfam" id="TIGR00484">
    <property type="entry name" value="EF-G"/>
    <property type="match status" value="1"/>
</dbReference>
<dbReference type="CDD" id="cd01434">
    <property type="entry name" value="EFG_mtEFG1_IV"/>
    <property type="match status" value="1"/>
</dbReference>
<evidence type="ECO:0000313" key="7">
    <source>
        <dbReference type="EMBL" id="SHK47635.1"/>
    </source>
</evidence>
<dbReference type="InterPro" id="IPR041095">
    <property type="entry name" value="EFG_II"/>
</dbReference>
<dbReference type="Pfam" id="PF00679">
    <property type="entry name" value="EFG_C"/>
    <property type="match status" value="1"/>
</dbReference>
<evidence type="ECO:0000256" key="4">
    <source>
        <dbReference type="ARBA" id="ARBA00023134"/>
    </source>
</evidence>
<accession>A0A1M6SSH8</accession>
<dbReference type="InterPro" id="IPR000795">
    <property type="entry name" value="T_Tr_GTP-bd_dom"/>
</dbReference>
<dbReference type="FunFam" id="2.40.30.10:FF:000006">
    <property type="entry name" value="Elongation factor G"/>
    <property type="match status" value="1"/>
</dbReference>
<dbReference type="NCBIfam" id="TIGR00231">
    <property type="entry name" value="small_GTP"/>
    <property type="match status" value="1"/>
</dbReference>
<dbReference type="CDD" id="cd16262">
    <property type="entry name" value="EFG_III"/>
    <property type="match status" value="1"/>
</dbReference>
<dbReference type="PANTHER" id="PTHR43261">
    <property type="entry name" value="TRANSLATION ELONGATION FACTOR G-RELATED"/>
    <property type="match status" value="1"/>
</dbReference>